<dbReference type="GO" id="GO:0030158">
    <property type="term" value="F:protein xylosyltransferase activity"/>
    <property type="evidence" value="ECO:0000318"/>
    <property type="project" value="GO_Central"/>
</dbReference>
<dbReference type="UniPathway" id="UPA00755"/>
<dbReference type="InterPro" id="IPR002889">
    <property type="entry name" value="WSC_carb-bd"/>
</dbReference>
<dbReference type="EMBL" id="KQ973453">
    <property type="protein sequence ID" value="EFA12734.1"/>
    <property type="molecule type" value="Genomic_DNA"/>
</dbReference>
<keyword evidence="15" id="KW-0472">Membrane</keyword>
<organism evidence="21 22">
    <name type="scientific">Tribolium castaneum</name>
    <name type="common">Red flour beetle</name>
    <dbReference type="NCBI Taxonomy" id="7070"/>
    <lineage>
        <taxon>Eukaryota</taxon>
        <taxon>Metazoa</taxon>
        <taxon>Ecdysozoa</taxon>
        <taxon>Arthropoda</taxon>
        <taxon>Hexapoda</taxon>
        <taxon>Insecta</taxon>
        <taxon>Pterygota</taxon>
        <taxon>Neoptera</taxon>
        <taxon>Endopterygota</taxon>
        <taxon>Coleoptera</taxon>
        <taxon>Polyphaga</taxon>
        <taxon>Cucujiformia</taxon>
        <taxon>Tenebrionidae</taxon>
        <taxon>Tenebrionidae incertae sedis</taxon>
        <taxon>Tribolium</taxon>
    </lineage>
</organism>
<dbReference type="SMART" id="SM00321">
    <property type="entry name" value="WSC"/>
    <property type="match status" value="1"/>
</dbReference>
<comment type="pathway">
    <text evidence="4">Glycan metabolism; heparan sulfate biosynthesis.</text>
</comment>
<dbReference type="PANTHER" id="PTHR46025:SF3">
    <property type="entry name" value="XYLOSYLTRANSFERASE OXT"/>
    <property type="match status" value="1"/>
</dbReference>
<evidence type="ECO:0000256" key="3">
    <source>
        <dbReference type="ARBA" id="ARBA00004840"/>
    </source>
</evidence>
<keyword evidence="17" id="KW-0325">Glycoprotein</keyword>
<evidence type="ECO:0000256" key="9">
    <source>
        <dbReference type="ARBA" id="ARBA00022692"/>
    </source>
</evidence>
<keyword evidence="9" id="KW-0812">Transmembrane</keyword>
<dbReference type="STRING" id="7070.D7EJH3"/>
<dbReference type="GO" id="GO:0000139">
    <property type="term" value="C:Golgi membrane"/>
    <property type="evidence" value="ECO:0007669"/>
    <property type="project" value="UniProtKB-SubCell"/>
</dbReference>
<keyword evidence="13" id="KW-1133">Transmembrane helix</keyword>
<evidence type="ECO:0000256" key="12">
    <source>
        <dbReference type="ARBA" id="ARBA00022968"/>
    </source>
</evidence>
<evidence type="ECO:0000256" key="4">
    <source>
        <dbReference type="ARBA" id="ARBA00005093"/>
    </source>
</evidence>
<dbReference type="InterPro" id="IPR043538">
    <property type="entry name" value="XYLT"/>
</dbReference>
<comment type="similarity">
    <text evidence="5">Belongs to the glycosyltransferase 14 family. XylT subfamily.</text>
</comment>
<evidence type="ECO:0000256" key="8">
    <source>
        <dbReference type="ARBA" id="ARBA00022679"/>
    </source>
</evidence>
<dbReference type="AlphaFoldDB" id="D7EJH3"/>
<dbReference type="Pfam" id="PF02485">
    <property type="entry name" value="Branch"/>
    <property type="match status" value="1"/>
</dbReference>
<dbReference type="HOGENOM" id="CLU_012840_1_0_1"/>
<dbReference type="Proteomes" id="UP000007266">
    <property type="component" value="Unassembled WGS sequence"/>
</dbReference>
<dbReference type="InParanoid" id="D7EJH3"/>
<evidence type="ECO:0000256" key="13">
    <source>
        <dbReference type="ARBA" id="ARBA00022989"/>
    </source>
</evidence>
<evidence type="ECO:0000256" key="19">
    <source>
        <dbReference type="ARBA" id="ARBA00047847"/>
    </source>
</evidence>
<reference evidence="21 22" key="2">
    <citation type="journal article" date="2010" name="Nucleic Acids Res.">
        <title>BeetleBase in 2010: revisions to provide comprehensive genomic information for Tribolium castaneum.</title>
        <authorList>
            <person name="Kim H.S."/>
            <person name="Murphy T."/>
            <person name="Xia J."/>
            <person name="Caragea D."/>
            <person name="Park Y."/>
            <person name="Beeman R.W."/>
            <person name="Lorenzen M.D."/>
            <person name="Butcher S."/>
            <person name="Manak J.R."/>
            <person name="Brown S.J."/>
        </authorList>
    </citation>
    <scope>NUCLEOTIDE SEQUENCE [LARGE SCALE GENOMIC DNA]</scope>
    <source>
        <strain evidence="21 22">Georgia GA2</strain>
    </source>
</reference>
<protein>
    <recommendedName>
        <fullName evidence="6">protein xylosyltransferase</fullName>
        <ecNumber evidence="6">2.4.2.26</ecNumber>
    </recommendedName>
    <alternativeName>
        <fullName evidence="18">Peptide O-xylosyltransferase</fullName>
    </alternativeName>
</protein>
<dbReference type="OrthoDB" id="2019572at2759"/>
<dbReference type="GO" id="GO:0046872">
    <property type="term" value="F:metal ion binding"/>
    <property type="evidence" value="ECO:0007669"/>
    <property type="project" value="UniProtKB-KW"/>
</dbReference>
<keyword evidence="22" id="KW-1185">Reference proteome</keyword>
<evidence type="ECO:0000256" key="14">
    <source>
        <dbReference type="ARBA" id="ARBA00023034"/>
    </source>
</evidence>
<evidence type="ECO:0000256" key="6">
    <source>
        <dbReference type="ARBA" id="ARBA00011972"/>
    </source>
</evidence>
<dbReference type="UniPathway" id="UPA00756"/>
<evidence type="ECO:0000256" key="7">
    <source>
        <dbReference type="ARBA" id="ARBA00022676"/>
    </source>
</evidence>
<keyword evidence="16" id="KW-1015">Disulfide bond</keyword>
<evidence type="ECO:0000256" key="10">
    <source>
        <dbReference type="ARBA" id="ARBA00022723"/>
    </source>
</evidence>
<sequence length="873" mass="99258">MVVSKGGNGRWLRKYKTFFLIGLIILLFQVLLAAHFLELKANSSDDWQPQSHKAVTQGLENHRKKLQVANTTALRLEELNFRPECEITGKEAVSAIHRAKSQNCKQLIANVTCKSLAGTLYPKRLTGSCPNGGKIAGKALGCFKDENNYRLLSGYFGVNKKSNSPEYCIQLCLQSGFEYAGVQYSHECFCGNDEPLSTFKLPDSSCNMKCPGDPHATCGGYYTINVFQTGIKKFVPQVANTESPPSHENVKIVFLLTLNGRALRQVKRLLKILYHTRHFYYIHVDVREDYLFRELLPLERRFPNIRLTRRRFATIWGGASLLEMLLSCMSELLDTPWTWDFVLNLSESDYPVKQISALERFLGANRDRNFVKSHGRDTQRFLQKQGLDKTFVECDRRMWRVADRRLPEGIQMDGGSDWIALSREFVSYVAKSGDDLVGGLRQVFRHTLLPAESFFHTVLRNSRFCDSYVDNNLHVTNWKRKLGCKCQYKHVVDWCGCSPNDFRPDDWARIQSTQPRQLFFARKFEPIINQAVLLKLELWLFGLDKPSRSVTNLHSYWQSVYHHLDLSPAIDDGLRTVTSSVGRVWSKTVTNATCSVTILRATSFHTKDLYKYTLVHFTTSDSADIEVAFRPINMTYLVAPSTLTKRIEELAVSSDYDQKEQISRNFPRILSPYSEPVLVYKFAASGASVTHNITCLWLDPIGQLVEISDISIEESALIGHSKPNLKHPHRPGSWTVKLIYHQTLLAEVKFLITPLEFYSGVPLGVKQARLIHGGSVSRPLTDNYDRFIENSDEGILKGVSVSNSNKTGKELQDWIDSLFSKFYVIEKSCAVGRTEVCGVQVEECRRTSWSSFAPDPKSFIGSVNETSGAFDIW</sequence>
<dbReference type="EC" id="2.4.2.26" evidence="6"/>
<gene>
    <name evidence="21" type="primary">AUGUSTUS-3.0.2_02371</name>
    <name evidence="21" type="ORF">TcasGA2_TC002371</name>
</gene>
<dbReference type="FunCoup" id="D7EJH3">
    <property type="interactions" value="340"/>
</dbReference>
<evidence type="ECO:0000256" key="2">
    <source>
        <dbReference type="ARBA" id="ARBA00004648"/>
    </source>
</evidence>
<comment type="subcellular location">
    <subcellularLocation>
        <location evidence="2">Endoplasmic reticulum membrane</location>
        <topology evidence="2">Single-pass type II membrane protein</topology>
    </subcellularLocation>
    <subcellularLocation>
        <location evidence="1">Golgi apparatus membrane</location>
        <topology evidence="1">Single-pass type II membrane protein</topology>
    </subcellularLocation>
</comment>
<dbReference type="InterPro" id="IPR024448">
    <property type="entry name" value="XylT_C"/>
</dbReference>
<dbReference type="InterPro" id="IPR003406">
    <property type="entry name" value="Glyco_trans_14"/>
</dbReference>
<keyword evidence="11" id="KW-0256">Endoplasmic reticulum</keyword>
<evidence type="ECO:0000313" key="21">
    <source>
        <dbReference type="EMBL" id="EFA12734.1"/>
    </source>
</evidence>
<name>D7EJH3_TRICA</name>
<evidence type="ECO:0000256" key="11">
    <source>
        <dbReference type="ARBA" id="ARBA00022824"/>
    </source>
</evidence>
<dbReference type="KEGG" id="tca:657929"/>
<accession>D7EJH3</accession>
<dbReference type="GO" id="GO:0050650">
    <property type="term" value="P:chondroitin sulfate proteoglycan biosynthetic process"/>
    <property type="evidence" value="ECO:0000318"/>
    <property type="project" value="GO_Central"/>
</dbReference>
<keyword evidence="7" id="KW-0328">Glycosyltransferase</keyword>
<dbReference type="GO" id="GO:0005789">
    <property type="term" value="C:endoplasmic reticulum membrane"/>
    <property type="evidence" value="ECO:0007669"/>
    <property type="project" value="UniProtKB-SubCell"/>
</dbReference>
<dbReference type="eggNOG" id="KOG4157">
    <property type="taxonomic scope" value="Eukaryota"/>
</dbReference>
<feature type="domain" description="WSC" evidence="20">
    <location>
        <begin position="136"/>
        <end position="230"/>
    </location>
</feature>
<dbReference type="Pfam" id="PF01822">
    <property type="entry name" value="WSC"/>
    <property type="match status" value="1"/>
</dbReference>
<comment type="pathway">
    <text evidence="3">Glycan metabolism; chondroitin sulfate biosynthesis.</text>
</comment>
<evidence type="ECO:0000256" key="5">
    <source>
        <dbReference type="ARBA" id="ARBA00010195"/>
    </source>
</evidence>
<keyword evidence="8" id="KW-0808">Transferase</keyword>
<dbReference type="PANTHER" id="PTHR46025">
    <property type="entry name" value="XYLOSYLTRANSFERASE OXT"/>
    <property type="match status" value="1"/>
</dbReference>
<evidence type="ECO:0000259" key="20">
    <source>
        <dbReference type="PROSITE" id="PS51212"/>
    </source>
</evidence>
<dbReference type="OMA" id="RECFCGF"/>
<evidence type="ECO:0000313" key="22">
    <source>
        <dbReference type="Proteomes" id="UP000007266"/>
    </source>
</evidence>
<evidence type="ECO:0000256" key="15">
    <source>
        <dbReference type="ARBA" id="ARBA00023136"/>
    </source>
</evidence>
<proteinExistence type="inferred from homology"/>
<dbReference type="eggNOG" id="KOG0799">
    <property type="taxonomic scope" value="Eukaryota"/>
</dbReference>
<evidence type="ECO:0000256" key="16">
    <source>
        <dbReference type="ARBA" id="ARBA00023157"/>
    </source>
</evidence>
<keyword evidence="10" id="KW-0479">Metal-binding</keyword>
<evidence type="ECO:0000256" key="17">
    <source>
        <dbReference type="ARBA" id="ARBA00023180"/>
    </source>
</evidence>
<dbReference type="PROSITE" id="PS51212">
    <property type="entry name" value="WSC"/>
    <property type="match status" value="1"/>
</dbReference>
<dbReference type="GO" id="GO:0015012">
    <property type="term" value="P:heparan sulfate proteoglycan biosynthetic process"/>
    <property type="evidence" value="ECO:0000318"/>
    <property type="project" value="GO_Central"/>
</dbReference>
<evidence type="ECO:0000256" key="18">
    <source>
        <dbReference type="ARBA" id="ARBA00042865"/>
    </source>
</evidence>
<comment type="catalytic activity">
    <reaction evidence="19">
        <text>UDP-alpha-D-xylose + L-seryl-[protein] = 3-O-(beta-D-xylosyl)-L-seryl-[protein] + UDP + H(+)</text>
        <dbReference type="Rhea" id="RHEA:50192"/>
        <dbReference type="Rhea" id="RHEA-COMP:9863"/>
        <dbReference type="Rhea" id="RHEA-COMP:12567"/>
        <dbReference type="ChEBI" id="CHEBI:15378"/>
        <dbReference type="ChEBI" id="CHEBI:29999"/>
        <dbReference type="ChEBI" id="CHEBI:57632"/>
        <dbReference type="ChEBI" id="CHEBI:58223"/>
        <dbReference type="ChEBI" id="CHEBI:132085"/>
        <dbReference type="EC" id="2.4.2.26"/>
    </reaction>
</comment>
<keyword evidence="12" id="KW-0735">Signal-anchor</keyword>
<reference evidence="21 22" key="1">
    <citation type="journal article" date="2008" name="Nature">
        <title>The genome of the model beetle and pest Tribolium castaneum.</title>
        <authorList>
            <consortium name="Tribolium Genome Sequencing Consortium"/>
            <person name="Richards S."/>
            <person name="Gibbs R.A."/>
            <person name="Weinstock G.M."/>
            <person name="Brown S.J."/>
            <person name="Denell R."/>
            <person name="Beeman R.W."/>
            <person name="Gibbs R."/>
            <person name="Beeman R.W."/>
            <person name="Brown S.J."/>
            <person name="Bucher G."/>
            <person name="Friedrich M."/>
            <person name="Grimmelikhuijzen C.J."/>
            <person name="Klingler M."/>
            <person name="Lorenzen M."/>
            <person name="Richards S."/>
            <person name="Roth S."/>
            <person name="Schroder R."/>
            <person name="Tautz D."/>
            <person name="Zdobnov E.M."/>
            <person name="Muzny D."/>
            <person name="Gibbs R.A."/>
            <person name="Weinstock G.M."/>
            <person name="Attaway T."/>
            <person name="Bell S."/>
            <person name="Buhay C.J."/>
            <person name="Chandrabose M.N."/>
            <person name="Chavez D."/>
            <person name="Clerk-Blankenburg K.P."/>
            <person name="Cree A."/>
            <person name="Dao M."/>
            <person name="Davis C."/>
            <person name="Chacko J."/>
            <person name="Dinh H."/>
            <person name="Dugan-Rocha S."/>
            <person name="Fowler G."/>
            <person name="Garner T.T."/>
            <person name="Garnes J."/>
            <person name="Gnirke A."/>
            <person name="Hawes A."/>
            <person name="Hernandez J."/>
            <person name="Hines S."/>
            <person name="Holder M."/>
            <person name="Hume J."/>
            <person name="Jhangiani S.N."/>
            <person name="Joshi V."/>
            <person name="Khan Z.M."/>
            <person name="Jackson L."/>
            <person name="Kovar C."/>
            <person name="Kowis A."/>
            <person name="Lee S."/>
            <person name="Lewis L.R."/>
            <person name="Margolis J."/>
            <person name="Morgan M."/>
            <person name="Nazareth L.V."/>
            <person name="Nguyen N."/>
            <person name="Okwuonu G."/>
            <person name="Parker D."/>
            <person name="Richards S."/>
            <person name="Ruiz S.J."/>
            <person name="Santibanez J."/>
            <person name="Savard J."/>
            <person name="Scherer S.E."/>
            <person name="Schneider B."/>
            <person name="Sodergren E."/>
            <person name="Tautz D."/>
            <person name="Vattahil S."/>
            <person name="Villasana D."/>
            <person name="White C.S."/>
            <person name="Wright R."/>
            <person name="Park Y."/>
            <person name="Beeman R.W."/>
            <person name="Lord J."/>
            <person name="Oppert B."/>
            <person name="Lorenzen M."/>
            <person name="Brown S."/>
            <person name="Wang L."/>
            <person name="Savard J."/>
            <person name="Tautz D."/>
            <person name="Richards S."/>
            <person name="Weinstock G."/>
            <person name="Gibbs R.A."/>
            <person name="Liu Y."/>
            <person name="Worley K."/>
            <person name="Weinstock G."/>
            <person name="Elsik C.G."/>
            <person name="Reese J.T."/>
            <person name="Elhaik E."/>
            <person name="Landan G."/>
            <person name="Graur D."/>
            <person name="Arensburger P."/>
            <person name="Atkinson P."/>
            <person name="Beeman R.W."/>
            <person name="Beidler J."/>
            <person name="Brown S.J."/>
            <person name="Demuth J.P."/>
            <person name="Drury D.W."/>
            <person name="Du Y.Z."/>
            <person name="Fujiwara H."/>
            <person name="Lorenzen M."/>
            <person name="Maselli V."/>
            <person name="Osanai M."/>
            <person name="Park Y."/>
            <person name="Robertson H.M."/>
            <person name="Tu Z."/>
            <person name="Wang J.J."/>
            <person name="Wang S."/>
            <person name="Richards S."/>
            <person name="Song H."/>
            <person name="Zhang L."/>
            <person name="Sodergren E."/>
            <person name="Werner D."/>
            <person name="Stanke M."/>
            <person name="Morgenstern B."/>
            <person name="Solovyev V."/>
            <person name="Kosarev P."/>
            <person name="Brown G."/>
            <person name="Chen H.C."/>
            <person name="Ermolaeva O."/>
            <person name="Hlavina W."/>
            <person name="Kapustin Y."/>
            <person name="Kiryutin B."/>
            <person name="Kitts P."/>
            <person name="Maglott D."/>
            <person name="Pruitt K."/>
            <person name="Sapojnikov V."/>
            <person name="Souvorov A."/>
            <person name="Mackey A.J."/>
            <person name="Waterhouse R.M."/>
            <person name="Wyder S."/>
            <person name="Zdobnov E.M."/>
            <person name="Zdobnov E.M."/>
            <person name="Wyder S."/>
            <person name="Kriventseva E.V."/>
            <person name="Kadowaki T."/>
            <person name="Bork P."/>
            <person name="Aranda M."/>
            <person name="Bao R."/>
            <person name="Beermann A."/>
            <person name="Berns N."/>
            <person name="Bolognesi R."/>
            <person name="Bonneton F."/>
            <person name="Bopp D."/>
            <person name="Brown S.J."/>
            <person name="Bucher G."/>
            <person name="Butts T."/>
            <person name="Chaumot A."/>
            <person name="Denell R.E."/>
            <person name="Ferrier D.E."/>
            <person name="Friedrich M."/>
            <person name="Gordon C.M."/>
            <person name="Jindra M."/>
            <person name="Klingler M."/>
            <person name="Lan Q."/>
            <person name="Lattorff H.M."/>
            <person name="Laudet V."/>
            <person name="von Levetsow C."/>
            <person name="Liu Z."/>
            <person name="Lutz R."/>
            <person name="Lynch J.A."/>
            <person name="da Fonseca R.N."/>
            <person name="Posnien N."/>
            <person name="Reuter R."/>
            <person name="Roth S."/>
            <person name="Savard J."/>
            <person name="Schinko J.B."/>
            <person name="Schmitt C."/>
            <person name="Schoppmeier M."/>
            <person name="Schroder R."/>
            <person name="Shippy T.D."/>
            <person name="Simonnet F."/>
            <person name="Marques-Souza H."/>
            <person name="Tautz D."/>
            <person name="Tomoyasu Y."/>
            <person name="Trauner J."/>
            <person name="Van der Zee M."/>
            <person name="Vervoort M."/>
            <person name="Wittkopp N."/>
            <person name="Wimmer E.A."/>
            <person name="Yang X."/>
            <person name="Jones A.K."/>
            <person name="Sattelle D.B."/>
            <person name="Ebert P.R."/>
            <person name="Nelson D."/>
            <person name="Scott J.G."/>
            <person name="Beeman R.W."/>
            <person name="Muthukrishnan S."/>
            <person name="Kramer K.J."/>
            <person name="Arakane Y."/>
            <person name="Beeman R.W."/>
            <person name="Zhu Q."/>
            <person name="Hogenkamp D."/>
            <person name="Dixit R."/>
            <person name="Oppert B."/>
            <person name="Jiang H."/>
            <person name="Zou Z."/>
            <person name="Marshall J."/>
            <person name="Elpidina E."/>
            <person name="Vinokurov K."/>
            <person name="Oppert C."/>
            <person name="Zou Z."/>
            <person name="Evans J."/>
            <person name="Lu Z."/>
            <person name="Zhao P."/>
            <person name="Sumathipala N."/>
            <person name="Altincicek B."/>
            <person name="Vilcinskas A."/>
            <person name="Williams M."/>
            <person name="Hultmark D."/>
            <person name="Hetru C."/>
            <person name="Jiang H."/>
            <person name="Grimmelikhuijzen C.J."/>
            <person name="Hauser F."/>
            <person name="Cazzamali G."/>
            <person name="Williamson M."/>
            <person name="Park Y."/>
            <person name="Li B."/>
            <person name="Tanaka Y."/>
            <person name="Predel R."/>
            <person name="Neupert S."/>
            <person name="Schachtner J."/>
            <person name="Verleyen P."/>
            <person name="Raible F."/>
            <person name="Bork P."/>
            <person name="Friedrich M."/>
            <person name="Walden K.K."/>
            <person name="Robertson H.M."/>
            <person name="Angeli S."/>
            <person name="Foret S."/>
            <person name="Bucher G."/>
            <person name="Schuetz S."/>
            <person name="Maleszka R."/>
            <person name="Wimmer E.A."/>
            <person name="Beeman R.W."/>
            <person name="Lorenzen M."/>
            <person name="Tomoyasu Y."/>
            <person name="Miller S.C."/>
            <person name="Grossmann D."/>
            <person name="Bucher G."/>
        </authorList>
    </citation>
    <scope>NUCLEOTIDE SEQUENCE [LARGE SCALE GENOMIC DNA]</scope>
    <source>
        <strain evidence="21 22">Georgia GA2</strain>
    </source>
</reference>
<evidence type="ECO:0000256" key="1">
    <source>
        <dbReference type="ARBA" id="ARBA00004323"/>
    </source>
</evidence>
<dbReference type="PhylomeDB" id="D7EJH3"/>
<dbReference type="Pfam" id="PF12529">
    <property type="entry name" value="Xylo_C"/>
    <property type="match status" value="1"/>
</dbReference>
<keyword evidence="14" id="KW-0333">Golgi apparatus</keyword>